<dbReference type="EMBL" id="GHES01032379">
    <property type="protein sequence ID" value="MPA62938.1"/>
    <property type="molecule type" value="Transcribed_RNA"/>
</dbReference>
<dbReference type="AlphaFoldDB" id="A0A5B7B467"/>
<evidence type="ECO:0000313" key="2">
    <source>
        <dbReference type="EMBL" id="MPA62938.1"/>
    </source>
</evidence>
<sequence length="177" mass="20142">MRAGDFGAPSEDFRVARFIDEASVSWKVVAMKRSFQPEEANVILQIPLGRQHYEDKLIWNFNSCGIYSVKSGYLLARSFYADAHSRNAAQGESSTRGLISSHWQNLWKLEVPRKLLLFLWRCSNEILAVGSMLRSRHLPVDPGCPLCNSDLETPIHLFGACFFARQVWYSSNLQVDS</sequence>
<feature type="domain" description="Reverse transcriptase zinc-binding" evidence="1">
    <location>
        <begin position="101"/>
        <end position="168"/>
    </location>
</feature>
<dbReference type="Pfam" id="PF13966">
    <property type="entry name" value="zf-RVT"/>
    <property type="match status" value="1"/>
</dbReference>
<name>A0A5B7B467_DAVIN</name>
<dbReference type="InterPro" id="IPR026960">
    <property type="entry name" value="RVT-Znf"/>
</dbReference>
<proteinExistence type="predicted"/>
<accession>A0A5B7B467</accession>
<protein>
    <recommendedName>
        <fullName evidence="1">Reverse transcriptase zinc-binding domain-containing protein</fullName>
    </recommendedName>
</protein>
<gene>
    <name evidence="2" type="ORF">Din_032379</name>
</gene>
<evidence type="ECO:0000259" key="1">
    <source>
        <dbReference type="Pfam" id="PF13966"/>
    </source>
</evidence>
<reference evidence="2" key="1">
    <citation type="submission" date="2019-08" db="EMBL/GenBank/DDBJ databases">
        <title>Reference gene set and small RNA set construction with multiple tissues from Davidia involucrata Baill.</title>
        <authorList>
            <person name="Yang H."/>
            <person name="Zhou C."/>
            <person name="Li G."/>
            <person name="Wang J."/>
            <person name="Gao P."/>
            <person name="Wang M."/>
            <person name="Wang R."/>
            <person name="Zhao Y."/>
        </authorList>
    </citation>
    <scope>NUCLEOTIDE SEQUENCE</scope>
    <source>
        <tissue evidence="2">Mixed with DoveR01_LX</tissue>
    </source>
</reference>
<organism evidence="2">
    <name type="scientific">Davidia involucrata</name>
    <name type="common">Dove tree</name>
    <dbReference type="NCBI Taxonomy" id="16924"/>
    <lineage>
        <taxon>Eukaryota</taxon>
        <taxon>Viridiplantae</taxon>
        <taxon>Streptophyta</taxon>
        <taxon>Embryophyta</taxon>
        <taxon>Tracheophyta</taxon>
        <taxon>Spermatophyta</taxon>
        <taxon>Magnoliopsida</taxon>
        <taxon>eudicotyledons</taxon>
        <taxon>Gunneridae</taxon>
        <taxon>Pentapetalae</taxon>
        <taxon>asterids</taxon>
        <taxon>Cornales</taxon>
        <taxon>Nyssaceae</taxon>
        <taxon>Davidia</taxon>
    </lineage>
</organism>